<name>A0A0A9CPP6_ARUDO</name>
<accession>A0A0A9CPP6</accession>
<dbReference type="AlphaFoldDB" id="A0A0A9CPP6"/>
<organism evidence="1">
    <name type="scientific">Arundo donax</name>
    <name type="common">Giant reed</name>
    <name type="synonym">Donax arundinaceus</name>
    <dbReference type="NCBI Taxonomy" id="35708"/>
    <lineage>
        <taxon>Eukaryota</taxon>
        <taxon>Viridiplantae</taxon>
        <taxon>Streptophyta</taxon>
        <taxon>Embryophyta</taxon>
        <taxon>Tracheophyta</taxon>
        <taxon>Spermatophyta</taxon>
        <taxon>Magnoliopsida</taxon>
        <taxon>Liliopsida</taxon>
        <taxon>Poales</taxon>
        <taxon>Poaceae</taxon>
        <taxon>PACMAD clade</taxon>
        <taxon>Arundinoideae</taxon>
        <taxon>Arundineae</taxon>
        <taxon>Arundo</taxon>
    </lineage>
</organism>
<dbReference type="EMBL" id="GBRH01224428">
    <property type="protein sequence ID" value="JAD73467.1"/>
    <property type="molecule type" value="Transcribed_RNA"/>
</dbReference>
<reference evidence="1" key="2">
    <citation type="journal article" date="2015" name="Data Brief">
        <title>Shoot transcriptome of the giant reed, Arundo donax.</title>
        <authorList>
            <person name="Barrero R.A."/>
            <person name="Guerrero F.D."/>
            <person name="Moolhuijzen P."/>
            <person name="Goolsby J.A."/>
            <person name="Tidwell J."/>
            <person name="Bellgard S.E."/>
            <person name="Bellgard M.I."/>
        </authorList>
    </citation>
    <scope>NUCLEOTIDE SEQUENCE</scope>
    <source>
        <tissue evidence="1">Shoot tissue taken approximately 20 cm above the soil surface</tissue>
    </source>
</reference>
<protein>
    <submittedName>
        <fullName evidence="1">Uncharacterized protein</fullName>
    </submittedName>
</protein>
<sequence>MILLPQYHLNHLLYFDLTFYTHNIKQCSKQWIIPVT</sequence>
<proteinExistence type="predicted"/>
<reference evidence="1" key="1">
    <citation type="submission" date="2014-09" db="EMBL/GenBank/DDBJ databases">
        <authorList>
            <person name="Magalhaes I.L.F."/>
            <person name="Oliveira U."/>
            <person name="Santos F.R."/>
            <person name="Vidigal T.H.D.A."/>
            <person name="Brescovit A.D."/>
            <person name="Santos A.J."/>
        </authorList>
    </citation>
    <scope>NUCLEOTIDE SEQUENCE</scope>
    <source>
        <tissue evidence="1">Shoot tissue taken approximately 20 cm above the soil surface</tissue>
    </source>
</reference>
<evidence type="ECO:0000313" key="1">
    <source>
        <dbReference type="EMBL" id="JAD73467.1"/>
    </source>
</evidence>